<proteinExistence type="predicted"/>
<dbReference type="InterPro" id="IPR041657">
    <property type="entry name" value="HTH_17"/>
</dbReference>
<evidence type="ECO:0000313" key="2">
    <source>
        <dbReference type="EMBL" id="KNY25021.1"/>
    </source>
</evidence>
<organism evidence="2 3">
    <name type="scientific">Pseudobacteroides cellulosolvens ATCC 35603 = DSM 2933</name>
    <dbReference type="NCBI Taxonomy" id="398512"/>
    <lineage>
        <taxon>Bacteria</taxon>
        <taxon>Bacillati</taxon>
        <taxon>Bacillota</taxon>
        <taxon>Clostridia</taxon>
        <taxon>Eubacteriales</taxon>
        <taxon>Oscillospiraceae</taxon>
        <taxon>Pseudobacteroides</taxon>
    </lineage>
</organism>
<dbReference type="RefSeq" id="WP_036946144.1">
    <property type="nucleotide sequence ID" value="NZ_KN050763.1"/>
</dbReference>
<dbReference type="Pfam" id="PF12728">
    <property type="entry name" value="HTH_17"/>
    <property type="match status" value="1"/>
</dbReference>
<comment type="caution">
    <text evidence="2">The sequence shown here is derived from an EMBL/GenBank/DDBJ whole genome shotgun (WGS) entry which is preliminary data.</text>
</comment>
<accession>A0A0L6JGM6</accession>
<protein>
    <submittedName>
        <fullName evidence="2">DNA binding domain-containing protein</fullName>
    </submittedName>
</protein>
<evidence type="ECO:0000259" key="1">
    <source>
        <dbReference type="Pfam" id="PF12728"/>
    </source>
</evidence>
<evidence type="ECO:0000313" key="3">
    <source>
        <dbReference type="Proteomes" id="UP000036923"/>
    </source>
</evidence>
<dbReference type="STRING" id="398512.Bccel_0278"/>
<dbReference type="Proteomes" id="UP000036923">
    <property type="component" value="Unassembled WGS sequence"/>
</dbReference>
<dbReference type="AlphaFoldDB" id="A0A0L6JGM6"/>
<dbReference type="EMBL" id="LGTC01000001">
    <property type="protein sequence ID" value="KNY25021.1"/>
    <property type="molecule type" value="Genomic_DNA"/>
</dbReference>
<feature type="domain" description="Helix-turn-helix" evidence="1">
    <location>
        <begin position="17"/>
        <end position="64"/>
    </location>
</feature>
<sequence>MNLENKITSVDQLPLSLTVSDISHILGISKQNAYNLCHSESFPSIQIGKRIIITKLAFIEWMKKPKNNIGV</sequence>
<dbReference type="OrthoDB" id="1684751at2"/>
<gene>
    <name evidence="2" type="ORF">Bccel_0278</name>
</gene>
<reference evidence="3" key="1">
    <citation type="submission" date="2015-07" db="EMBL/GenBank/DDBJ databases">
        <title>Near-Complete Genome Sequence of the Cellulolytic Bacterium Bacteroides (Pseudobacteroides) cellulosolvens ATCC 35603.</title>
        <authorList>
            <person name="Dassa B."/>
            <person name="Utturkar S.M."/>
            <person name="Klingeman D.M."/>
            <person name="Hurt R.A."/>
            <person name="Keller M."/>
            <person name="Xu J."/>
            <person name="Reddy Y.H.K."/>
            <person name="Borovok I."/>
            <person name="Grinberg I.R."/>
            <person name="Lamed R."/>
            <person name="Zhivin O."/>
            <person name="Bayer E.A."/>
            <person name="Brown S.D."/>
        </authorList>
    </citation>
    <scope>NUCLEOTIDE SEQUENCE [LARGE SCALE GENOMIC DNA]</scope>
    <source>
        <strain evidence="3">DSM 2933</strain>
    </source>
</reference>
<dbReference type="eggNOG" id="COG3311">
    <property type="taxonomic scope" value="Bacteria"/>
</dbReference>
<name>A0A0L6JGM6_9FIRM</name>
<keyword evidence="3" id="KW-1185">Reference proteome</keyword>